<keyword evidence="2" id="KW-1185">Reference proteome</keyword>
<sequence>MLEIPTQACREAMTAYLPPWLRTWEYRQPCACDEAAKNAAQETRTRGYANVWSHDIAMRRRYRARTPTGAFIGIGAGTGSSRELARYYCTCSVHRLRVAVSLEPKVRPMQRLNEAFFPLPRTSTHISLALLNAQSSSAGAHVPPRWFKRFATGVHVGSRTRRMANGRWAVSFDGLEGAAGVGLMAETVRLPDCACPTCPRPDDAKKASRYFGASTSTQVAGTAGTLYTRQSTECMCTHVVADSSRLGHGNRDAPSLPRRIGVIGRLLDGAASDKGSNRATAGPEQQYHVKACSVYDAAFVLVERTKYGTK</sequence>
<comment type="caution">
    <text evidence="1">The sequence shown here is derived from an EMBL/GenBank/DDBJ whole genome shotgun (WGS) entry which is preliminary data.</text>
</comment>
<organism evidence="1 2">
    <name type="scientific">Drechmeria coniospora</name>
    <name type="common">Nematophagous fungus</name>
    <name type="synonym">Meria coniospora</name>
    <dbReference type="NCBI Taxonomy" id="98403"/>
    <lineage>
        <taxon>Eukaryota</taxon>
        <taxon>Fungi</taxon>
        <taxon>Dikarya</taxon>
        <taxon>Ascomycota</taxon>
        <taxon>Pezizomycotina</taxon>
        <taxon>Sordariomycetes</taxon>
        <taxon>Hypocreomycetidae</taxon>
        <taxon>Hypocreales</taxon>
        <taxon>Ophiocordycipitaceae</taxon>
        <taxon>Drechmeria</taxon>
    </lineage>
</organism>
<accession>A0A151GN82</accession>
<proteinExistence type="predicted"/>
<dbReference type="InParanoid" id="A0A151GN82"/>
<name>A0A151GN82_DRECN</name>
<dbReference type="EMBL" id="LAYC01000002">
    <property type="protein sequence ID" value="KYK58556.1"/>
    <property type="molecule type" value="Genomic_DNA"/>
</dbReference>
<gene>
    <name evidence="1" type="ORF">DCS_05573</name>
</gene>
<dbReference type="GeneID" id="63718216"/>
<dbReference type="RefSeq" id="XP_040657908.1">
    <property type="nucleotide sequence ID" value="XM_040802875.1"/>
</dbReference>
<reference evidence="1 2" key="1">
    <citation type="journal article" date="2016" name="Sci. Rep.">
        <title>Insights into Adaptations to a Near-Obligate Nematode Endoparasitic Lifestyle from the Finished Genome of Drechmeria coniospora.</title>
        <authorList>
            <person name="Zhang L."/>
            <person name="Zhou Z."/>
            <person name="Guo Q."/>
            <person name="Fokkens L."/>
            <person name="Miskei M."/>
            <person name="Pocsi I."/>
            <person name="Zhang W."/>
            <person name="Chen M."/>
            <person name="Wang L."/>
            <person name="Sun Y."/>
            <person name="Donzelli B.G."/>
            <person name="Gibson D.M."/>
            <person name="Nelson D.R."/>
            <person name="Luo J.G."/>
            <person name="Rep M."/>
            <person name="Liu H."/>
            <person name="Yang S."/>
            <person name="Wang J."/>
            <person name="Krasnoff S.B."/>
            <person name="Xu Y."/>
            <person name="Molnar I."/>
            <person name="Lin M."/>
        </authorList>
    </citation>
    <scope>NUCLEOTIDE SEQUENCE [LARGE SCALE GENOMIC DNA]</scope>
    <source>
        <strain evidence="1 2">ARSEF 6962</strain>
    </source>
</reference>
<protein>
    <submittedName>
        <fullName evidence="1">Uncharacterized protein</fullName>
    </submittedName>
</protein>
<evidence type="ECO:0000313" key="2">
    <source>
        <dbReference type="Proteomes" id="UP000076580"/>
    </source>
</evidence>
<dbReference type="Proteomes" id="UP000076580">
    <property type="component" value="Chromosome 02"/>
</dbReference>
<dbReference type="AlphaFoldDB" id="A0A151GN82"/>
<evidence type="ECO:0000313" key="1">
    <source>
        <dbReference type="EMBL" id="KYK58556.1"/>
    </source>
</evidence>